<keyword evidence="11" id="KW-1185">Reference proteome</keyword>
<keyword evidence="4" id="KW-1003">Cell membrane</keyword>
<reference evidence="10 11" key="1">
    <citation type="submission" date="2016-10" db="EMBL/GenBank/DDBJ databases">
        <authorList>
            <person name="de Groot N.N."/>
        </authorList>
    </citation>
    <scope>NUCLEOTIDE SEQUENCE [LARGE SCALE GENOMIC DNA]</scope>
    <source>
        <strain evidence="10 11">HLD2</strain>
    </source>
</reference>
<dbReference type="InterPro" id="IPR047817">
    <property type="entry name" value="ABC2_TM_bact-type"/>
</dbReference>
<evidence type="ECO:0000259" key="9">
    <source>
        <dbReference type="PROSITE" id="PS51012"/>
    </source>
</evidence>
<keyword evidence="5 8" id="KW-0812">Transmembrane</keyword>
<dbReference type="AlphaFoldDB" id="A0A1G5QN11"/>
<dbReference type="Proteomes" id="UP000199648">
    <property type="component" value="Unassembled WGS sequence"/>
</dbReference>
<dbReference type="InterPro" id="IPR013525">
    <property type="entry name" value="ABC2_TM"/>
</dbReference>
<keyword evidence="6 8" id="KW-1133">Transmembrane helix</keyword>
<feature type="transmembrane region" description="Helical" evidence="8">
    <location>
        <begin position="257"/>
        <end position="279"/>
    </location>
</feature>
<comment type="subcellular location">
    <subcellularLocation>
        <location evidence="1">Cell membrane</location>
        <topology evidence="1">Multi-pass membrane protein</topology>
    </subcellularLocation>
</comment>
<dbReference type="GO" id="GO:0005886">
    <property type="term" value="C:plasma membrane"/>
    <property type="evidence" value="ECO:0007669"/>
    <property type="project" value="UniProtKB-SubCell"/>
</dbReference>
<evidence type="ECO:0000256" key="6">
    <source>
        <dbReference type="ARBA" id="ARBA00022989"/>
    </source>
</evidence>
<evidence type="ECO:0000256" key="3">
    <source>
        <dbReference type="ARBA" id="ARBA00022448"/>
    </source>
</evidence>
<evidence type="ECO:0000256" key="1">
    <source>
        <dbReference type="ARBA" id="ARBA00004651"/>
    </source>
</evidence>
<feature type="transmembrane region" description="Helical" evidence="8">
    <location>
        <begin position="226"/>
        <end position="245"/>
    </location>
</feature>
<sequence length="376" mass="40817">MNRRLRNIFDLGVKELRSLRRDPVLLFLVGWAFTVGVITPGRGAGDASVHNARIAIVDEDRSALSERIADSFYPPYFRPPRNIPLSAAEPLMDQGEITFVLVIPQGFERDLIGDRSDVQLLVDATRMKQAGIGAGYIERIVRGQVKEFLEKTRREAPVTADLVVRTKFNPNLVPAGFQGLVALINHTTLLTVLLTGAAVIREREYGTIEHALAMPITSVEIMLGKLWATALVMTAVVITSLTLVVRGVLDQAIAGSLPLLVTGVVIYLFAATSIGIFLATVARTMPQLGLLAVMVVIPMNMLSGNNTPLEAQPVVLQWLMQFSPSTHFVSVAQAVIFRGATLAEVWIQLSVTAGIGVALFLLALLRFRSSMAAARG</sequence>
<dbReference type="STRING" id="415747.SAMN03097708_02426"/>
<dbReference type="InterPro" id="IPR051449">
    <property type="entry name" value="ABC-2_transporter_component"/>
</dbReference>
<accession>A0A1G5QN11</accession>
<keyword evidence="7 8" id="KW-0472">Membrane</keyword>
<evidence type="ECO:0000256" key="2">
    <source>
        <dbReference type="ARBA" id="ARBA00007783"/>
    </source>
</evidence>
<keyword evidence="3" id="KW-0813">Transport</keyword>
<feature type="transmembrane region" description="Helical" evidence="8">
    <location>
        <begin position="285"/>
        <end position="302"/>
    </location>
</feature>
<feature type="transmembrane region" description="Helical" evidence="8">
    <location>
        <begin position="345"/>
        <end position="365"/>
    </location>
</feature>
<gene>
    <name evidence="10" type="ORF">SAMN03097708_02426</name>
</gene>
<feature type="domain" description="ABC transmembrane type-2" evidence="9">
    <location>
        <begin position="134"/>
        <end position="370"/>
    </location>
</feature>
<protein>
    <submittedName>
        <fullName evidence="10">ABC-2 type transport system permease protein</fullName>
    </submittedName>
</protein>
<dbReference type="EMBL" id="FMWD01000007">
    <property type="protein sequence ID" value="SCZ63122.1"/>
    <property type="molecule type" value="Genomic_DNA"/>
</dbReference>
<dbReference type="Pfam" id="PF12698">
    <property type="entry name" value="ABC2_membrane_3"/>
    <property type="match status" value="1"/>
</dbReference>
<evidence type="ECO:0000313" key="10">
    <source>
        <dbReference type="EMBL" id="SCZ63122.1"/>
    </source>
</evidence>
<dbReference type="PROSITE" id="PS51012">
    <property type="entry name" value="ABC_TM2"/>
    <property type="match status" value="1"/>
</dbReference>
<name>A0A1G5QN11_9GAMM</name>
<organism evidence="10 11">
    <name type="scientific">Thiohalomonas denitrificans</name>
    <dbReference type="NCBI Taxonomy" id="415747"/>
    <lineage>
        <taxon>Bacteria</taxon>
        <taxon>Pseudomonadati</taxon>
        <taxon>Pseudomonadota</taxon>
        <taxon>Gammaproteobacteria</taxon>
        <taxon>Thiohalomonadales</taxon>
        <taxon>Thiohalomonadaceae</taxon>
        <taxon>Thiohalomonas</taxon>
    </lineage>
</organism>
<dbReference type="PANTHER" id="PTHR30294:SF47">
    <property type="entry name" value="INNER MEMBRANE TRANSPORT PERMEASE YHHJ"/>
    <property type="match status" value="1"/>
</dbReference>
<dbReference type="Gene3D" id="3.40.1710.10">
    <property type="entry name" value="abc type-2 transporter like domain"/>
    <property type="match status" value="1"/>
</dbReference>
<dbReference type="RefSeq" id="WP_175452553.1">
    <property type="nucleotide sequence ID" value="NZ_FMWD01000007.1"/>
</dbReference>
<evidence type="ECO:0000256" key="5">
    <source>
        <dbReference type="ARBA" id="ARBA00022692"/>
    </source>
</evidence>
<proteinExistence type="inferred from homology"/>
<dbReference type="GO" id="GO:0140359">
    <property type="term" value="F:ABC-type transporter activity"/>
    <property type="evidence" value="ECO:0007669"/>
    <property type="project" value="InterPro"/>
</dbReference>
<dbReference type="PANTHER" id="PTHR30294">
    <property type="entry name" value="MEMBRANE COMPONENT OF ABC TRANSPORTER YHHJ-RELATED"/>
    <property type="match status" value="1"/>
</dbReference>
<comment type="similarity">
    <text evidence="2">Belongs to the ABC-2 integral membrane protein family.</text>
</comment>
<evidence type="ECO:0000256" key="7">
    <source>
        <dbReference type="ARBA" id="ARBA00023136"/>
    </source>
</evidence>
<evidence type="ECO:0000256" key="8">
    <source>
        <dbReference type="SAM" id="Phobius"/>
    </source>
</evidence>
<evidence type="ECO:0000256" key="4">
    <source>
        <dbReference type="ARBA" id="ARBA00022475"/>
    </source>
</evidence>
<evidence type="ECO:0000313" key="11">
    <source>
        <dbReference type="Proteomes" id="UP000199648"/>
    </source>
</evidence>